<evidence type="ECO:0000256" key="3">
    <source>
        <dbReference type="ARBA" id="ARBA00022638"/>
    </source>
</evidence>
<dbReference type="HAMAP" id="MF_04136">
    <property type="entry name" value="SAR_ENDOLYSIN"/>
    <property type="match status" value="1"/>
</dbReference>
<dbReference type="AlphaFoldDB" id="A0A014MMV1"/>
<keyword evidence="5 6" id="KW-0326">Glycosidase</keyword>
<evidence type="ECO:0000256" key="5">
    <source>
        <dbReference type="ARBA" id="ARBA00023295"/>
    </source>
</evidence>
<evidence type="ECO:0000313" key="8">
    <source>
        <dbReference type="Proteomes" id="UP000020766"/>
    </source>
</evidence>
<dbReference type="PATRIC" id="fig|1457173.3.peg.2679"/>
<dbReference type="GO" id="GO:0031640">
    <property type="term" value="P:killing of cells of another organism"/>
    <property type="evidence" value="ECO:0007669"/>
    <property type="project" value="UniProtKB-KW"/>
</dbReference>
<dbReference type="GO" id="GO:0042742">
    <property type="term" value="P:defense response to bacterium"/>
    <property type="evidence" value="ECO:0007669"/>
    <property type="project" value="UniProtKB-KW"/>
</dbReference>
<dbReference type="GO" id="GO:0009253">
    <property type="term" value="P:peptidoglycan catabolic process"/>
    <property type="evidence" value="ECO:0007669"/>
    <property type="project" value="InterPro"/>
</dbReference>
<dbReference type="RefSeq" id="WP_043385161.1">
    <property type="nucleotide sequence ID" value="NZ_JBOK01000016.1"/>
</dbReference>
<protein>
    <recommendedName>
        <fullName evidence="6">Lysozyme</fullName>
        <ecNumber evidence="6">3.2.1.17</ecNumber>
    </recommendedName>
</protein>
<dbReference type="InterPro" id="IPR034690">
    <property type="entry name" value="Endolysin_T4_type"/>
</dbReference>
<accession>A0A014MMV1</accession>
<dbReference type="EC" id="3.2.1.17" evidence="6"/>
<dbReference type="GO" id="GO:0003796">
    <property type="term" value="F:lysozyme activity"/>
    <property type="evidence" value="ECO:0007669"/>
    <property type="project" value="UniProtKB-EC"/>
</dbReference>
<dbReference type="CDD" id="cd16900">
    <property type="entry name" value="endolysin_R21-like"/>
    <property type="match status" value="1"/>
</dbReference>
<dbReference type="InterPro" id="IPR002196">
    <property type="entry name" value="Glyco_hydro_24"/>
</dbReference>
<comment type="catalytic activity">
    <reaction evidence="1 6">
        <text>Hydrolysis of (1-&gt;4)-beta-linkages between N-acetylmuramic acid and N-acetyl-D-glucosamine residues in a peptidoglycan and between N-acetyl-D-glucosamine residues in chitodextrins.</text>
        <dbReference type="EC" id="3.2.1.17"/>
    </reaction>
</comment>
<gene>
    <name evidence="7" type="ORF">AX13_04995</name>
</gene>
<evidence type="ECO:0000256" key="1">
    <source>
        <dbReference type="ARBA" id="ARBA00000632"/>
    </source>
</evidence>
<keyword evidence="2 6" id="KW-0929">Antimicrobial</keyword>
<dbReference type="HAMAP" id="MF_04110">
    <property type="entry name" value="ENDOLYSIN_T4"/>
    <property type="match status" value="1"/>
</dbReference>
<evidence type="ECO:0000256" key="4">
    <source>
        <dbReference type="ARBA" id="ARBA00022801"/>
    </source>
</evidence>
<keyword evidence="3 6" id="KW-0081">Bacteriolytic enzyme</keyword>
<dbReference type="EMBL" id="JBOK01000016">
    <property type="protein sequence ID" value="EXU79469.1"/>
    <property type="molecule type" value="Genomic_DNA"/>
</dbReference>
<evidence type="ECO:0000313" key="7">
    <source>
        <dbReference type="EMBL" id="EXU79469.1"/>
    </source>
</evidence>
<reference evidence="7 8" key="1">
    <citation type="submission" date="2014-01" db="EMBL/GenBank/DDBJ databases">
        <title>Interspecies Systems Biology Uncovers Metabolites Affecting C. elegans Gene Expression and Life History Traits.</title>
        <authorList>
            <person name="Watson E."/>
            <person name="Macneil L.T."/>
            <person name="Ritter A.D."/>
            <person name="Yilmaz L.S."/>
            <person name="Rosebrock A.P."/>
            <person name="Caudy A.A."/>
            <person name="Walhout A.J."/>
        </authorList>
    </citation>
    <scope>NUCLEOTIDE SEQUENCE [LARGE SCALE GENOMIC DNA]</scope>
    <source>
        <strain evidence="7 8">DA1877</strain>
    </source>
</reference>
<dbReference type="PANTHER" id="PTHR38107:SF3">
    <property type="entry name" value="LYSOZYME RRRD-RELATED"/>
    <property type="match status" value="1"/>
</dbReference>
<dbReference type="InterPro" id="IPR023347">
    <property type="entry name" value="Lysozyme_dom_sf"/>
</dbReference>
<comment type="similarity">
    <text evidence="6">Belongs to the glycosyl hydrolase 24 family.</text>
</comment>
<dbReference type="SUPFAM" id="SSF53955">
    <property type="entry name" value="Lysozyme-like"/>
    <property type="match status" value="1"/>
</dbReference>
<dbReference type="Proteomes" id="UP000020766">
    <property type="component" value="Unassembled WGS sequence"/>
</dbReference>
<evidence type="ECO:0000256" key="2">
    <source>
        <dbReference type="ARBA" id="ARBA00022529"/>
    </source>
</evidence>
<dbReference type="PANTHER" id="PTHR38107">
    <property type="match status" value="1"/>
</dbReference>
<dbReference type="Gene3D" id="1.10.530.40">
    <property type="match status" value="1"/>
</dbReference>
<sequence>MNYKHKLIAAIGAAATALVVPLVARYEGTVLRTYRDPIGIITACTGHTGPALRMGQTFTRQQCEAMLYQDLAQHADALGCIRQPLTDGQRAAFLSFVFNVGEGAFCQSTLVRKANAGDLQGACAELSRWTYAGGQQLPGLVQRRAAERQLCEGGLA</sequence>
<proteinExistence type="inferred from homology"/>
<name>A0A014MMV1_9BURK</name>
<keyword evidence="8" id="KW-1185">Reference proteome</keyword>
<dbReference type="GO" id="GO:0016998">
    <property type="term" value="P:cell wall macromolecule catabolic process"/>
    <property type="evidence" value="ECO:0007669"/>
    <property type="project" value="InterPro"/>
</dbReference>
<dbReference type="InterPro" id="IPR051018">
    <property type="entry name" value="Bacteriophage_GH24"/>
</dbReference>
<keyword evidence="4 6" id="KW-0378">Hydrolase</keyword>
<evidence type="ECO:0000256" key="6">
    <source>
        <dbReference type="RuleBase" id="RU003788"/>
    </source>
</evidence>
<dbReference type="InterPro" id="IPR023346">
    <property type="entry name" value="Lysozyme-like_dom_sf"/>
</dbReference>
<comment type="caution">
    <text evidence="7">The sequence shown here is derived from an EMBL/GenBank/DDBJ whole genome shotgun (WGS) entry which is preliminary data.</text>
</comment>
<dbReference type="InterPro" id="IPR043688">
    <property type="entry name" value="SAR_endolysin-like"/>
</dbReference>
<dbReference type="Pfam" id="PF00959">
    <property type="entry name" value="Phage_lysozyme"/>
    <property type="match status" value="1"/>
</dbReference>
<organism evidence="7 8">
    <name type="scientific">Comamonas aquatica DA1877</name>
    <dbReference type="NCBI Taxonomy" id="1457173"/>
    <lineage>
        <taxon>Bacteria</taxon>
        <taxon>Pseudomonadati</taxon>
        <taxon>Pseudomonadota</taxon>
        <taxon>Betaproteobacteria</taxon>
        <taxon>Burkholderiales</taxon>
        <taxon>Comamonadaceae</taxon>
        <taxon>Comamonas</taxon>
    </lineage>
</organism>